<organism evidence="1 2">
    <name type="scientific">Sinanodonta woodiana</name>
    <name type="common">Chinese pond mussel</name>
    <name type="synonym">Anodonta woodiana</name>
    <dbReference type="NCBI Taxonomy" id="1069815"/>
    <lineage>
        <taxon>Eukaryota</taxon>
        <taxon>Metazoa</taxon>
        <taxon>Spiralia</taxon>
        <taxon>Lophotrochozoa</taxon>
        <taxon>Mollusca</taxon>
        <taxon>Bivalvia</taxon>
        <taxon>Autobranchia</taxon>
        <taxon>Heteroconchia</taxon>
        <taxon>Palaeoheterodonta</taxon>
        <taxon>Unionida</taxon>
        <taxon>Unionoidea</taxon>
        <taxon>Unionidae</taxon>
        <taxon>Unioninae</taxon>
        <taxon>Sinanodonta</taxon>
    </lineage>
</organism>
<evidence type="ECO:0000313" key="2">
    <source>
        <dbReference type="Proteomes" id="UP001634394"/>
    </source>
</evidence>
<comment type="caution">
    <text evidence="1">The sequence shown here is derived from an EMBL/GenBank/DDBJ whole genome shotgun (WGS) entry which is preliminary data.</text>
</comment>
<gene>
    <name evidence="1" type="ORF">ACJMK2_029965</name>
</gene>
<dbReference type="Proteomes" id="UP001634394">
    <property type="component" value="Unassembled WGS sequence"/>
</dbReference>
<name>A0ABD3XCB3_SINWO</name>
<keyword evidence="2" id="KW-1185">Reference proteome</keyword>
<accession>A0ABD3XCB3</accession>
<protein>
    <submittedName>
        <fullName evidence="1">Uncharacterized protein</fullName>
    </submittedName>
</protein>
<reference evidence="1 2" key="1">
    <citation type="submission" date="2024-11" db="EMBL/GenBank/DDBJ databases">
        <title>Chromosome-level genome assembly of the freshwater bivalve Anodonta woodiana.</title>
        <authorList>
            <person name="Chen X."/>
        </authorList>
    </citation>
    <scope>NUCLEOTIDE SEQUENCE [LARGE SCALE GENOMIC DNA]</scope>
    <source>
        <strain evidence="1">MN2024</strain>
        <tissue evidence="1">Gills</tissue>
    </source>
</reference>
<proteinExistence type="predicted"/>
<sequence>MVIQALFCQACFNYVACLIKSAFIIGQVSHMHDAGVKLLLDVPPLLCSLYERPDRDILHKIFLAVSHDSQCSSGFEWQCGSSKQLMMERCFSLP</sequence>
<evidence type="ECO:0000313" key="1">
    <source>
        <dbReference type="EMBL" id="KAL3883730.1"/>
    </source>
</evidence>
<dbReference type="EMBL" id="JBJQND010000003">
    <property type="protein sequence ID" value="KAL3883730.1"/>
    <property type="molecule type" value="Genomic_DNA"/>
</dbReference>
<dbReference type="AlphaFoldDB" id="A0ABD3XCB3"/>